<dbReference type="PANTHER" id="PTHR23282">
    <property type="entry name" value="APICAL ENDOSOMAL GLYCOPROTEIN PRECURSOR"/>
    <property type="match status" value="1"/>
</dbReference>
<evidence type="ECO:0000313" key="2">
    <source>
        <dbReference type="Proteomes" id="UP001318040"/>
    </source>
</evidence>
<protein>
    <submittedName>
        <fullName evidence="3">MAM and LDL-receptor class A domain-containing protein 1-like</fullName>
    </submittedName>
</protein>
<accession>A0AAJ7XEG1</accession>
<dbReference type="PANTHER" id="PTHR23282:SF142">
    <property type="entry name" value="MAM DOMAIN-CONTAINING PROTEIN"/>
    <property type="match status" value="1"/>
</dbReference>
<dbReference type="InterPro" id="IPR013320">
    <property type="entry name" value="ConA-like_dom_sf"/>
</dbReference>
<dbReference type="KEGG" id="pmrn:116954620"/>
<dbReference type="PROSITE" id="PS50060">
    <property type="entry name" value="MAM_2"/>
    <property type="match status" value="2"/>
</dbReference>
<dbReference type="InterPro" id="IPR051560">
    <property type="entry name" value="MAM_domain-containing"/>
</dbReference>
<gene>
    <name evidence="3" type="primary">LOC116954620</name>
</gene>
<proteinExistence type="predicted"/>
<feature type="domain" description="MAM" evidence="1">
    <location>
        <begin position="106"/>
        <end position="238"/>
    </location>
</feature>
<sequence>MGAGGGVRLLSPSINTNQNVCLSFWYHMYGDELMTLNVHVLEDGVERRVWRAEGQQSSAWLQGTVTIQAKPDTQVTIEGVRGQSRMSDVALDDIVVVMGKCPECVSGCDFDEMGDFCGWENSGGDVGWEHWNGPTNTENTGPDDDFSRPGFGNYLLLDSEYNDPGTVLLLESPALRSSGCLVLSFHYFLYGSAENMAINVYIKEGGSSRQLAWSLQGNQGASWMLARVEFSGRGPVQVSERSWCVCSGITRVGFCQQCARMCERQTVRSCQGKQVL</sequence>
<dbReference type="Pfam" id="PF00629">
    <property type="entry name" value="MAM"/>
    <property type="match status" value="2"/>
</dbReference>
<reference evidence="3" key="1">
    <citation type="submission" date="2025-08" db="UniProtKB">
        <authorList>
            <consortium name="RefSeq"/>
        </authorList>
    </citation>
    <scope>IDENTIFICATION</scope>
    <source>
        <tissue evidence="3">Sperm</tissue>
    </source>
</reference>
<name>A0AAJ7XEG1_PETMA</name>
<dbReference type="RefSeq" id="XP_032831172.1">
    <property type="nucleotide sequence ID" value="XM_032975281.1"/>
</dbReference>
<dbReference type="InterPro" id="IPR000998">
    <property type="entry name" value="MAM_dom"/>
</dbReference>
<organism evidence="2 3">
    <name type="scientific">Petromyzon marinus</name>
    <name type="common">Sea lamprey</name>
    <dbReference type="NCBI Taxonomy" id="7757"/>
    <lineage>
        <taxon>Eukaryota</taxon>
        <taxon>Metazoa</taxon>
        <taxon>Chordata</taxon>
        <taxon>Craniata</taxon>
        <taxon>Vertebrata</taxon>
        <taxon>Cyclostomata</taxon>
        <taxon>Hyperoartia</taxon>
        <taxon>Petromyzontiformes</taxon>
        <taxon>Petromyzontidae</taxon>
        <taxon>Petromyzon</taxon>
    </lineage>
</organism>
<dbReference type="Gene3D" id="2.60.120.200">
    <property type="match status" value="2"/>
</dbReference>
<dbReference type="AlphaFoldDB" id="A0AAJ7XEG1"/>
<dbReference type="GO" id="GO:0016020">
    <property type="term" value="C:membrane"/>
    <property type="evidence" value="ECO:0007669"/>
    <property type="project" value="InterPro"/>
</dbReference>
<feature type="domain" description="MAM" evidence="1">
    <location>
        <begin position="1"/>
        <end position="103"/>
    </location>
</feature>
<evidence type="ECO:0000259" key="1">
    <source>
        <dbReference type="PROSITE" id="PS50060"/>
    </source>
</evidence>
<dbReference type="SUPFAM" id="SSF49899">
    <property type="entry name" value="Concanavalin A-like lectins/glucanases"/>
    <property type="match status" value="2"/>
</dbReference>
<keyword evidence="2" id="KW-1185">Reference proteome</keyword>
<dbReference type="SMART" id="SM00137">
    <property type="entry name" value="MAM"/>
    <property type="match status" value="2"/>
</dbReference>
<dbReference type="Proteomes" id="UP001318040">
    <property type="component" value="Chromosome 55"/>
</dbReference>
<evidence type="ECO:0000313" key="3">
    <source>
        <dbReference type="RefSeq" id="XP_032831172.1"/>
    </source>
</evidence>
<dbReference type="CDD" id="cd06263">
    <property type="entry name" value="MAM"/>
    <property type="match status" value="2"/>
</dbReference>